<reference evidence="9" key="1">
    <citation type="journal article" date="2023" name="GigaByte">
        <title>Genome assembly of the bearded iris, Iris pallida Lam.</title>
        <authorList>
            <person name="Bruccoleri R.E."/>
            <person name="Oakeley E.J."/>
            <person name="Faust A.M.E."/>
            <person name="Altorfer M."/>
            <person name="Dessus-Babus S."/>
            <person name="Burckhardt D."/>
            <person name="Oertli M."/>
            <person name="Naumann U."/>
            <person name="Petersen F."/>
            <person name="Wong J."/>
        </authorList>
    </citation>
    <scope>NUCLEOTIDE SEQUENCE</scope>
    <source>
        <strain evidence="9">GSM-AAB239-AS_SAM_17_03QT</strain>
    </source>
</reference>
<comment type="caution">
    <text evidence="9">The sequence shown here is derived from an EMBL/GenBank/DDBJ whole genome shotgun (WGS) entry which is preliminary data.</text>
</comment>
<dbReference type="Gene3D" id="1.10.20.10">
    <property type="entry name" value="Histone, subunit A"/>
    <property type="match status" value="1"/>
</dbReference>
<feature type="region of interest" description="Disordered" evidence="7">
    <location>
        <begin position="1"/>
        <end position="24"/>
    </location>
</feature>
<dbReference type="InterPro" id="IPR009072">
    <property type="entry name" value="Histone-fold"/>
</dbReference>
<dbReference type="AlphaFoldDB" id="A0AAX6HSQ6"/>
<keyword evidence="5" id="KW-0804">Transcription</keyword>
<dbReference type="GO" id="GO:0046982">
    <property type="term" value="F:protein heterodimerization activity"/>
    <property type="evidence" value="ECO:0007669"/>
    <property type="project" value="InterPro"/>
</dbReference>
<dbReference type="PANTHER" id="PTHR46338">
    <property type="entry name" value="TRANSCRIPTION INITIATION FACTOR TFIID SUBUNIT 8"/>
    <property type="match status" value="1"/>
</dbReference>
<keyword evidence="6" id="KW-0539">Nucleus</keyword>
<evidence type="ECO:0000313" key="10">
    <source>
        <dbReference type="Proteomes" id="UP001140949"/>
    </source>
</evidence>
<sequence>MVGGERSGRRDTSNPTNYGTALSGDFGGEDDEFGRLVARIAAVQICESVGFHSARTSALDALADLAIRFIRDLGRAASSRAVVSGRSSSNELDIIQGIEDLGFRDDDRQHCLVGSVVVRGIKRFVETVEEAPFACPIPRFPVRASVRKAPSFAQIGEEPPKKHIPDWLPAFPDPHTYVFTPMWNERSGNPRMDKLEQARQRRKAERSLLSLQKRILHNVPSRFDTDRADSGEGDGKQLVDANEVGKRLTAVDAFRPVIEAARTGAGLECRDGERGVLSKRRVGGGHLKFGVHKSPLAALPSSFGGGTGVKNNSWFLRDDEKDDKKRRAEMILKESMENPQELMQL</sequence>
<dbReference type="CDD" id="cd08049">
    <property type="entry name" value="TAF8"/>
    <property type="match status" value="1"/>
</dbReference>
<evidence type="ECO:0000259" key="8">
    <source>
        <dbReference type="SMART" id="SM00576"/>
    </source>
</evidence>
<dbReference type="SMART" id="SM00576">
    <property type="entry name" value="BTP"/>
    <property type="match status" value="1"/>
</dbReference>
<protein>
    <recommendedName>
        <fullName evidence="3">Transcription initiation factor TFIID subunit 8</fullName>
    </recommendedName>
</protein>
<comment type="similarity">
    <text evidence="2">Belongs to the TAF8 family.</text>
</comment>
<evidence type="ECO:0000256" key="3">
    <source>
        <dbReference type="ARBA" id="ARBA00017307"/>
    </source>
</evidence>
<evidence type="ECO:0000256" key="5">
    <source>
        <dbReference type="ARBA" id="ARBA00023163"/>
    </source>
</evidence>
<accession>A0AAX6HSQ6</accession>
<feature type="domain" description="Bromodomain associated" evidence="8">
    <location>
        <begin position="31"/>
        <end position="107"/>
    </location>
</feature>
<evidence type="ECO:0000313" key="9">
    <source>
        <dbReference type="EMBL" id="KAJ6843315.1"/>
    </source>
</evidence>
<dbReference type="EMBL" id="JANAVB010007200">
    <property type="protein sequence ID" value="KAJ6843315.1"/>
    <property type="molecule type" value="Genomic_DNA"/>
</dbReference>
<feature type="compositionally biased region" description="Basic and acidic residues" evidence="7">
    <location>
        <begin position="1"/>
        <end position="12"/>
    </location>
</feature>
<evidence type="ECO:0000256" key="4">
    <source>
        <dbReference type="ARBA" id="ARBA00023015"/>
    </source>
</evidence>
<dbReference type="CDD" id="cd00076">
    <property type="entry name" value="HFD_SF"/>
    <property type="match status" value="1"/>
</dbReference>
<dbReference type="Pfam" id="PF10406">
    <property type="entry name" value="TAF8_C"/>
    <property type="match status" value="1"/>
</dbReference>
<proteinExistence type="inferred from homology"/>
<comment type="subcellular location">
    <subcellularLocation>
        <location evidence="1">Nucleus</location>
    </subcellularLocation>
</comment>
<dbReference type="InterPro" id="IPR006565">
    <property type="entry name" value="BTP"/>
</dbReference>
<dbReference type="InterPro" id="IPR037818">
    <property type="entry name" value="TAF8"/>
</dbReference>
<dbReference type="GO" id="GO:0005669">
    <property type="term" value="C:transcription factor TFIID complex"/>
    <property type="evidence" value="ECO:0007669"/>
    <property type="project" value="InterPro"/>
</dbReference>
<organism evidence="9 10">
    <name type="scientific">Iris pallida</name>
    <name type="common">Sweet iris</name>
    <dbReference type="NCBI Taxonomy" id="29817"/>
    <lineage>
        <taxon>Eukaryota</taxon>
        <taxon>Viridiplantae</taxon>
        <taxon>Streptophyta</taxon>
        <taxon>Embryophyta</taxon>
        <taxon>Tracheophyta</taxon>
        <taxon>Spermatophyta</taxon>
        <taxon>Magnoliopsida</taxon>
        <taxon>Liliopsida</taxon>
        <taxon>Asparagales</taxon>
        <taxon>Iridaceae</taxon>
        <taxon>Iridoideae</taxon>
        <taxon>Irideae</taxon>
        <taxon>Iris</taxon>
    </lineage>
</organism>
<keyword evidence="4" id="KW-0805">Transcription regulation</keyword>
<evidence type="ECO:0000256" key="1">
    <source>
        <dbReference type="ARBA" id="ARBA00004123"/>
    </source>
</evidence>
<reference evidence="9" key="2">
    <citation type="submission" date="2023-04" db="EMBL/GenBank/DDBJ databases">
        <authorList>
            <person name="Bruccoleri R.E."/>
            <person name="Oakeley E.J."/>
            <person name="Faust A.-M."/>
            <person name="Dessus-Babus S."/>
            <person name="Altorfer M."/>
            <person name="Burckhardt D."/>
            <person name="Oertli M."/>
            <person name="Naumann U."/>
            <person name="Petersen F."/>
            <person name="Wong J."/>
        </authorList>
    </citation>
    <scope>NUCLEOTIDE SEQUENCE</scope>
    <source>
        <strain evidence="9">GSM-AAB239-AS_SAM_17_03QT</strain>
        <tissue evidence="9">Leaf</tissue>
    </source>
</reference>
<name>A0AAX6HSQ6_IRIPA</name>
<dbReference type="InterPro" id="IPR019473">
    <property type="entry name" value="TFIID_su8_C"/>
</dbReference>
<dbReference type="Proteomes" id="UP001140949">
    <property type="component" value="Unassembled WGS sequence"/>
</dbReference>
<dbReference type="Pfam" id="PF07524">
    <property type="entry name" value="Bromo_TP"/>
    <property type="match status" value="1"/>
</dbReference>
<evidence type="ECO:0000256" key="7">
    <source>
        <dbReference type="SAM" id="MobiDB-lite"/>
    </source>
</evidence>
<gene>
    <name evidence="9" type="ORF">M6B38_297350</name>
</gene>
<evidence type="ECO:0000256" key="6">
    <source>
        <dbReference type="ARBA" id="ARBA00023242"/>
    </source>
</evidence>
<evidence type="ECO:0000256" key="2">
    <source>
        <dbReference type="ARBA" id="ARBA00008767"/>
    </source>
</evidence>
<keyword evidence="10" id="KW-1185">Reference proteome</keyword>
<dbReference type="PANTHER" id="PTHR46338:SF1">
    <property type="entry name" value="TRANSCRIPTION INITIATION FACTOR TFIID SUBUNIT 8"/>
    <property type="match status" value="1"/>
</dbReference>